<dbReference type="SUPFAM" id="SSF51126">
    <property type="entry name" value="Pectin lyase-like"/>
    <property type="match status" value="1"/>
</dbReference>
<gene>
    <name evidence="3" type="ORF">CVIRNUC_005104</name>
</gene>
<comment type="caution">
    <text evidence="3">The sequence shown here is derived from an EMBL/GenBank/DDBJ whole genome shotgun (WGS) entry which is preliminary data.</text>
</comment>
<feature type="compositionally biased region" description="Basic and acidic residues" evidence="1">
    <location>
        <begin position="120"/>
        <end position="133"/>
    </location>
</feature>
<feature type="compositionally biased region" description="Basic and acidic residues" evidence="1">
    <location>
        <begin position="637"/>
        <end position="661"/>
    </location>
</feature>
<evidence type="ECO:0000313" key="4">
    <source>
        <dbReference type="Proteomes" id="UP001314263"/>
    </source>
</evidence>
<feature type="domain" description="F-box" evidence="2">
    <location>
        <begin position="171"/>
        <end position="207"/>
    </location>
</feature>
<dbReference type="Proteomes" id="UP001314263">
    <property type="component" value="Unassembled WGS sequence"/>
</dbReference>
<feature type="compositionally biased region" description="Low complexity" evidence="1">
    <location>
        <begin position="451"/>
        <end position="483"/>
    </location>
</feature>
<dbReference type="Gene3D" id="1.20.1280.50">
    <property type="match status" value="1"/>
</dbReference>
<dbReference type="Gene3D" id="2.160.20.10">
    <property type="entry name" value="Single-stranded right-handed beta-helix, Pectin lyase-like"/>
    <property type="match status" value="1"/>
</dbReference>
<dbReference type="InterPro" id="IPR011050">
    <property type="entry name" value="Pectin_lyase_fold/virulence"/>
</dbReference>
<sequence>MSWHRWAMSTNIHQELYTEWWRSSPCMTPSLLPMHDEKCHPRNAQSQETHAAPWGLPDESTSDGVHSRGDSCQQPAFRTLSPYTRSIAWKEGTQQSANLGQSASSWVCMTAGCTMLKADAGKRKVQSSEDGPKAKRQKTTTPAEPSGKRGFKCGKKATTSAQPSTAGAVALSDLPDNVMANVFSTLGLDRLRAMQVCKRWQRIGGDPCFTRLLSGQTINETIASANPGDTIQLKPGFYQEVVLVEKPLKFVGLSSIDETGRKHKDVVLQSNRSMAVLCNARACFESMVIRTILPGADRSIVGFGPSCDRITLHSCDLGGVSGLLVPKTKAKDTRLELKRCFIHGVAHMAAVTMEGGNLWMEACTLTNCQVGLNVHEGICVVLKNNDISFNEVGLIFDGYGIIQENKMWGNLHKSTIDLGKEALARVKEKPPAGNFEELLAKYHANVAEVSAPAESAAPEGTADEAPPSAAPAAPEAAAAAPGAQQEGGDTAQGPAHAATRRSAGPAPAGPPLYIAGNHIQRPQRLRKLSEDQQKIRRKVRKLAAEVYGAHEQNGNWNDEGEWHVVGDEDLESSDDDLLGSDVESSSDDNEELNFFGAPDAAGDDSSGDDYDSMDDEDDDGQDDDSEDSTSSEEDDIEHGSHTDHSDDSMHTSDFETSHDSLDDSSDGEAVQHPDNQGAAAD</sequence>
<dbReference type="SUPFAM" id="SSF81383">
    <property type="entry name" value="F-box domain"/>
    <property type="match status" value="1"/>
</dbReference>
<accession>A0AAV1I545</accession>
<evidence type="ECO:0000313" key="3">
    <source>
        <dbReference type="EMBL" id="CAK0780590.1"/>
    </source>
</evidence>
<keyword evidence="4" id="KW-1185">Reference proteome</keyword>
<dbReference type="EMBL" id="CAUYUE010000006">
    <property type="protein sequence ID" value="CAK0780590.1"/>
    <property type="molecule type" value="Genomic_DNA"/>
</dbReference>
<feature type="compositionally biased region" description="Acidic residues" evidence="1">
    <location>
        <begin position="567"/>
        <end position="591"/>
    </location>
</feature>
<feature type="compositionally biased region" description="Acidic residues" evidence="1">
    <location>
        <begin position="601"/>
        <end position="636"/>
    </location>
</feature>
<reference evidence="3 4" key="1">
    <citation type="submission" date="2023-10" db="EMBL/GenBank/DDBJ databases">
        <authorList>
            <person name="Maclean D."/>
            <person name="Macfadyen A."/>
        </authorList>
    </citation>
    <scope>NUCLEOTIDE SEQUENCE [LARGE SCALE GENOMIC DNA]</scope>
</reference>
<organism evidence="3 4">
    <name type="scientific">Coccomyxa viridis</name>
    <dbReference type="NCBI Taxonomy" id="1274662"/>
    <lineage>
        <taxon>Eukaryota</taxon>
        <taxon>Viridiplantae</taxon>
        <taxon>Chlorophyta</taxon>
        <taxon>core chlorophytes</taxon>
        <taxon>Trebouxiophyceae</taxon>
        <taxon>Trebouxiophyceae incertae sedis</taxon>
        <taxon>Coccomyxaceae</taxon>
        <taxon>Coccomyxa</taxon>
    </lineage>
</organism>
<feature type="region of interest" description="Disordered" evidence="1">
    <location>
        <begin position="120"/>
        <end position="159"/>
    </location>
</feature>
<proteinExistence type="predicted"/>
<feature type="region of interest" description="Disordered" evidence="1">
    <location>
        <begin position="451"/>
        <end position="532"/>
    </location>
</feature>
<dbReference type="InterPro" id="IPR001810">
    <property type="entry name" value="F-box_dom"/>
</dbReference>
<evidence type="ECO:0000256" key="1">
    <source>
        <dbReference type="SAM" id="MobiDB-lite"/>
    </source>
</evidence>
<feature type="region of interest" description="Disordered" evidence="1">
    <location>
        <begin position="37"/>
        <end position="76"/>
    </location>
</feature>
<protein>
    <recommendedName>
        <fullName evidence="2">F-box domain-containing protein</fullName>
    </recommendedName>
</protein>
<evidence type="ECO:0000259" key="2">
    <source>
        <dbReference type="Pfam" id="PF12937"/>
    </source>
</evidence>
<dbReference type="AlphaFoldDB" id="A0AAV1I545"/>
<dbReference type="Pfam" id="PF12937">
    <property type="entry name" value="F-box-like"/>
    <property type="match status" value="1"/>
</dbReference>
<name>A0AAV1I545_9CHLO</name>
<dbReference type="InterPro" id="IPR012334">
    <property type="entry name" value="Pectin_lyas_fold"/>
</dbReference>
<feature type="region of interest" description="Disordered" evidence="1">
    <location>
        <begin position="551"/>
        <end position="681"/>
    </location>
</feature>
<dbReference type="InterPro" id="IPR036047">
    <property type="entry name" value="F-box-like_dom_sf"/>
</dbReference>